<dbReference type="Proteomes" id="UP000256763">
    <property type="component" value="Unassembled WGS sequence"/>
</dbReference>
<accession>A0A3E0WWP3</accession>
<dbReference type="NCBIfam" id="TIGR01434">
    <property type="entry name" value="glu_cys_ligase"/>
    <property type="match status" value="1"/>
</dbReference>
<dbReference type="SUPFAM" id="SSF55931">
    <property type="entry name" value="Glutamine synthetase/guanido kinase"/>
    <property type="match status" value="1"/>
</dbReference>
<dbReference type="PANTHER" id="PTHR38761:SF1">
    <property type="entry name" value="GLUTAMATE--CYSTEINE LIGASE"/>
    <property type="match status" value="1"/>
</dbReference>
<dbReference type="GO" id="GO:0005829">
    <property type="term" value="C:cytosol"/>
    <property type="evidence" value="ECO:0007669"/>
    <property type="project" value="TreeGrafter"/>
</dbReference>
<dbReference type="Gene3D" id="3.30.590.20">
    <property type="match status" value="1"/>
</dbReference>
<dbReference type="GO" id="GO:0046872">
    <property type="term" value="F:metal ion binding"/>
    <property type="evidence" value="ECO:0007669"/>
    <property type="project" value="TreeGrafter"/>
</dbReference>
<dbReference type="HAMAP" id="MF_00578">
    <property type="entry name" value="Glu_cys_ligase"/>
    <property type="match status" value="1"/>
</dbReference>
<dbReference type="InterPro" id="IPR007370">
    <property type="entry name" value="Glu_cys_ligase"/>
</dbReference>
<dbReference type="GO" id="GO:0005524">
    <property type="term" value="F:ATP binding"/>
    <property type="evidence" value="ECO:0007669"/>
    <property type="project" value="UniProtKB-KW"/>
</dbReference>
<comment type="similarity">
    <text evidence="2 8">Belongs to the glutamate--cysteine ligase type 1 family. Type 1 subfamily.</text>
</comment>
<evidence type="ECO:0000256" key="3">
    <source>
        <dbReference type="ARBA" id="ARBA00022598"/>
    </source>
</evidence>
<dbReference type="AlphaFoldDB" id="A0A3E0WWP3"/>
<keyword evidence="5 8" id="KW-0547">Nucleotide-binding</keyword>
<organism evidence="11 12">
    <name type="scientific">Alkalilimnicola ehrlichii</name>
    <dbReference type="NCBI Taxonomy" id="351052"/>
    <lineage>
        <taxon>Bacteria</taxon>
        <taxon>Pseudomonadati</taxon>
        <taxon>Pseudomonadota</taxon>
        <taxon>Gammaproteobacteria</taxon>
        <taxon>Chromatiales</taxon>
        <taxon>Ectothiorhodospiraceae</taxon>
        <taxon>Alkalilimnicola</taxon>
    </lineage>
</organism>
<dbReference type="Pfam" id="PF04262">
    <property type="entry name" value="Glu_cys_ligase"/>
    <property type="match status" value="1"/>
</dbReference>
<comment type="caution">
    <text evidence="11">The sequence shown here is derived from an EMBL/GenBank/DDBJ whole genome shotgun (WGS) entry which is preliminary data.</text>
</comment>
<evidence type="ECO:0000256" key="5">
    <source>
        <dbReference type="ARBA" id="ARBA00022741"/>
    </source>
</evidence>
<dbReference type="RefSeq" id="WP_116301876.1">
    <property type="nucleotide sequence ID" value="NZ_NFZV01000007.1"/>
</dbReference>
<reference evidence="12" key="1">
    <citation type="submission" date="2017-05" db="EMBL/GenBank/DDBJ databases">
        <authorList>
            <person name="Sharma S."/>
            <person name="Sidhu C."/>
            <person name="Pinnaka A.K."/>
        </authorList>
    </citation>
    <scope>NUCLEOTIDE SEQUENCE [LARGE SCALE GENOMIC DNA]</scope>
    <source>
        <strain evidence="12">AK93</strain>
    </source>
</reference>
<dbReference type="EC" id="6.3.2.2" evidence="8"/>
<keyword evidence="3 8" id="KW-0436">Ligase</keyword>
<name>A0A3E0WWP3_9GAMM</name>
<dbReference type="InterPro" id="IPR006334">
    <property type="entry name" value="Glut_cys_ligase"/>
</dbReference>
<keyword evidence="6 8" id="KW-0067">ATP-binding</keyword>
<comment type="pathway">
    <text evidence="1 8 9">Sulfur metabolism; glutathione biosynthesis; glutathione from L-cysteine and L-glutamate: step 1/2.</text>
</comment>
<evidence type="ECO:0000256" key="2">
    <source>
        <dbReference type="ARBA" id="ARBA00008772"/>
    </source>
</evidence>
<evidence type="ECO:0000256" key="9">
    <source>
        <dbReference type="RuleBase" id="RU004391"/>
    </source>
</evidence>
<comment type="catalytic activity">
    <reaction evidence="7 8 9">
        <text>L-cysteine + L-glutamate + ATP = gamma-L-glutamyl-L-cysteine + ADP + phosphate + H(+)</text>
        <dbReference type="Rhea" id="RHEA:13285"/>
        <dbReference type="ChEBI" id="CHEBI:15378"/>
        <dbReference type="ChEBI" id="CHEBI:29985"/>
        <dbReference type="ChEBI" id="CHEBI:30616"/>
        <dbReference type="ChEBI" id="CHEBI:35235"/>
        <dbReference type="ChEBI" id="CHEBI:43474"/>
        <dbReference type="ChEBI" id="CHEBI:58173"/>
        <dbReference type="ChEBI" id="CHEBI:456216"/>
        <dbReference type="EC" id="6.3.2.2"/>
    </reaction>
</comment>
<dbReference type="OrthoDB" id="9803907at2"/>
<gene>
    <name evidence="8" type="primary">gshA</name>
    <name evidence="11" type="ORF">CAL65_10625</name>
</gene>
<keyword evidence="12" id="KW-1185">Reference proteome</keyword>
<dbReference type="UniPathway" id="UPA00142">
    <property type="reaction ID" value="UER00209"/>
</dbReference>
<protein>
    <recommendedName>
        <fullName evidence="8">Glutamate--cysteine ligase</fullName>
        <ecNumber evidence="8">6.3.2.2</ecNumber>
    </recommendedName>
    <alternativeName>
        <fullName evidence="8">Gamma-ECS</fullName>
        <shortName evidence="8">GCS</shortName>
    </alternativeName>
    <alternativeName>
        <fullName evidence="8">Gamma-glutamylcysteine synthetase</fullName>
    </alternativeName>
</protein>
<dbReference type="InterPro" id="IPR014746">
    <property type="entry name" value="Gln_synth/guanido_kin_cat_dom"/>
</dbReference>
<evidence type="ECO:0000313" key="11">
    <source>
        <dbReference type="EMBL" id="RFA36426.1"/>
    </source>
</evidence>
<sequence length="495" mass="55915">MEKESLRVNLDGEIAQTPHPRALGSALTHPCITTDYSEALLEFITPPYPELSDTLRALGDIHAFVYRNLDQELLWATSMPCVVGGDESIPIAEYGSSNVGRMKHIYRRGLDHRYGRIMQAIAGVHFNYSLPEAFWPAYQRVLGEQGSLKNFRSEHYFRLIRNFQRHGWLISYLFGASPALCRSFLAGREHNFAQFEQHTLYAPHATSLRMSDIGYKNKAQAGLKVCYNTLETYIASLTRAITTPAPDYAAIGTQVDGTWRQLNTNILQIENEYYSFIRPKAVAESGERPTLALDRAGVEYVEIRALDVNAFDPMGLDAAQLRFIEAFLLLCLLQDSPPIDHDEQAEIGYNQAQVAVRGREPGLTLRRRGEHILLSDWATHLCEAMAELCEILDQNEDEPVYQAALDDQIGKVRDPDLTPSALMLSDMREHNESFIEFALRLSTQHAAFFRRWPLSTEARLDMEAAAAASIREQAAIEAADTLDFETYLANYFAQQ</sequence>
<dbReference type="EMBL" id="NFZW01000009">
    <property type="protein sequence ID" value="RFA36426.1"/>
    <property type="molecule type" value="Genomic_DNA"/>
</dbReference>
<evidence type="ECO:0000256" key="7">
    <source>
        <dbReference type="ARBA" id="ARBA00048819"/>
    </source>
</evidence>
<evidence type="ECO:0000259" key="10">
    <source>
        <dbReference type="Pfam" id="PF04262"/>
    </source>
</evidence>
<evidence type="ECO:0000256" key="4">
    <source>
        <dbReference type="ARBA" id="ARBA00022684"/>
    </source>
</evidence>
<evidence type="ECO:0000256" key="6">
    <source>
        <dbReference type="ARBA" id="ARBA00022840"/>
    </source>
</evidence>
<feature type="domain" description="Glutamate--cysteine ligase" evidence="10">
    <location>
        <begin position="1"/>
        <end position="354"/>
    </location>
</feature>
<evidence type="ECO:0000256" key="8">
    <source>
        <dbReference type="HAMAP-Rule" id="MF_00578"/>
    </source>
</evidence>
<evidence type="ECO:0000313" key="12">
    <source>
        <dbReference type="Proteomes" id="UP000256763"/>
    </source>
</evidence>
<dbReference type="GO" id="GO:0004357">
    <property type="term" value="F:glutamate-cysteine ligase activity"/>
    <property type="evidence" value="ECO:0007669"/>
    <property type="project" value="UniProtKB-UniRule"/>
</dbReference>
<dbReference type="PANTHER" id="PTHR38761">
    <property type="entry name" value="GLUTAMATE--CYSTEINE LIGASE"/>
    <property type="match status" value="1"/>
</dbReference>
<keyword evidence="4 8" id="KW-0317">Glutathione biosynthesis</keyword>
<dbReference type="GO" id="GO:0006750">
    <property type="term" value="P:glutathione biosynthetic process"/>
    <property type="evidence" value="ECO:0007669"/>
    <property type="project" value="UniProtKB-UniRule"/>
</dbReference>
<proteinExistence type="inferred from homology"/>
<evidence type="ECO:0000256" key="1">
    <source>
        <dbReference type="ARBA" id="ARBA00005006"/>
    </source>
</evidence>